<name>A0ABW8FS40_9ACTN</name>
<dbReference type="InterPro" id="IPR021235">
    <property type="entry name" value="DUF2637"/>
</dbReference>
<feature type="region of interest" description="Disordered" evidence="1">
    <location>
        <begin position="1"/>
        <end position="33"/>
    </location>
</feature>
<feature type="compositionally biased region" description="Low complexity" evidence="1">
    <location>
        <begin position="281"/>
        <end position="304"/>
    </location>
</feature>
<evidence type="ECO:0000256" key="1">
    <source>
        <dbReference type="SAM" id="MobiDB-lite"/>
    </source>
</evidence>
<organism evidence="3 4">
    <name type="scientific">Streptomyces iakyrus</name>
    <dbReference type="NCBI Taxonomy" id="68219"/>
    <lineage>
        <taxon>Bacteria</taxon>
        <taxon>Bacillati</taxon>
        <taxon>Actinomycetota</taxon>
        <taxon>Actinomycetes</taxon>
        <taxon>Kitasatosporales</taxon>
        <taxon>Streptomycetaceae</taxon>
        <taxon>Streptomyces</taxon>
    </lineage>
</organism>
<comment type="caution">
    <text evidence="3">The sequence shown here is derived from an EMBL/GenBank/DDBJ whole genome shotgun (WGS) entry which is preliminary data.</text>
</comment>
<reference evidence="3 4" key="1">
    <citation type="submission" date="2024-10" db="EMBL/GenBank/DDBJ databases">
        <title>The Natural Products Discovery Center: Release of the First 8490 Sequenced Strains for Exploring Actinobacteria Biosynthetic Diversity.</title>
        <authorList>
            <person name="Kalkreuter E."/>
            <person name="Kautsar S.A."/>
            <person name="Yang D."/>
            <person name="Bader C.D."/>
            <person name="Teijaro C.N."/>
            <person name="Fluegel L."/>
            <person name="Davis C.M."/>
            <person name="Simpson J.R."/>
            <person name="Lauterbach L."/>
            <person name="Steele A.D."/>
            <person name="Gui C."/>
            <person name="Meng S."/>
            <person name="Li G."/>
            <person name="Viehrig K."/>
            <person name="Ye F."/>
            <person name="Su P."/>
            <person name="Kiefer A.F."/>
            <person name="Nichols A."/>
            <person name="Cepeda A.J."/>
            <person name="Yan W."/>
            <person name="Fan B."/>
            <person name="Jiang Y."/>
            <person name="Adhikari A."/>
            <person name="Zheng C.-J."/>
            <person name="Schuster L."/>
            <person name="Cowan T.M."/>
            <person name="Smanski M.J."/>
            <person name="Chevrette M.G."/>
            <person name="De Carvalho L.P.S."/>
            <person name="Shen B."/>
        </authorList>
    </citation>
    <scope>NUCLEOTIDE SEQUENCE [LARGE SCALE GENOMIC DNA]</scope>
    <source>
        <strain evidence="3 4">NPDC089932</strain>
    </source>
</reference>
<keyword evidence="2" id="KW-0472">Membrane</keyword>
<feature type="region of interest" description="Disordered" evidence="1">
    <location>
        <begin position="281"/>
        <end position="328"/>
    </location>
</feature>
<feature type="transmembrane region" description="Helical" evidence="2">
    <location>
        <begin position="76"/>
        <end position="97"/>
    </location>
</feature>
<feature type="transmembrane region" description="Helical" evidence="2">
    <location>
        <begin position="136"/>
        <end position="158"/>
    </location>
</feature>
<dbReference type="RefSeq" id="WP_402076212.1">
    <property type="nucleotide sequence ID" value="NZ_JBIVGG010000022.1"/>
</dbReference>
<feature type="transmembrane region" description="Helical" evidence="2">
    <location>
        <begin position="104"/>
        <end position="124"/>
    </location>
</feature>
<evidence type="ECO:0000256" key="2">
    <source>
        <dbReference type="SAM" id="Phobius"/>
    </source>
</evidence>
<accession>A0ABW8FS40</accession>
<protein>
    <submittedName>
        <fullName evidence="3">DUF2637 domain-containing protein</fullName>
    </submittedName>
</protein>
<keyword evidence="2" id="KW-0812">Transmembrane</keyword>
<dbReference type="Pfam" id="PF10935">
    <property type="entry name" value="DUF2637"/>
    <property type="match status" value="1"/>
</dbReference>
<proteinExistence type="predicted"/>
<dbReference type="Proteomes" id="UP001617511">
    <property type="component" value="Unassembled WGS sequence"/>
</dbReference>
<sequence length="418" mass="45490">MKLPFTRAREGDEPQTPVDSEPDSSTDSGVPPLSIWERRGIKLTGLGGIGVGGLGFYASFDAVSAKAAQWGFDEPWVLPTAIDSAIPVFTGAYLFLIRMDMRLWWARLVPWALSLITCALNVAAGDSLWSKVAHGAMSLLWVAVSEIAAHTYAVRIGAATGRRRRMDKVRLSRWFLDPLRTFLLWRRMKLWEVRSYDNALKLEQERLVYQGLLRGRFGRAWRRKAPIESLMPLRLVSTGVPLRDTAADGLRAAGLEPTGIFAEPIERVEVQALPAPTPAALPAAPSVPAAAAPAPRRVTATVPAQQAKALEQTPAPATPPGEEQGEPQPYVVPSWSTEQELREILVEVIDGKHRDVFDGPLTGAAIAEVLGQSEGNGRKVRGRIIKEYAAQKGVQIPPRATVDDVFAAFDQALTATGS</sequence>
<feature type="compositionally biased region" description="Low complexity" evidence="1">
    <location>
        <begin position="311"/>
        <end position="328"/>
    </location>
</feature>
<evidence type="ECO:0000313" key="3">
    <source>
        <dbReference type="EMBL" id="MFJ4084859.1"/>
    </source>
</evidence>
<gene>
    <name evidence="3" type="ORF">ACIP2Z_38700</name>
</gene>
<keyword evidence="2" id="KW-1133">Transmembrane helix</keyword>
<dbReference type="EMBL" id="JBIVGG010000022">
    <property type="protein sequence ID" value="MFJ4084859.1"/>
    <property type="molecule type" value="Genomic_DNA"/>
</dbReference>
<feature type="transmembrane region" description="Helical" evidence="2">
    <location>
        <begin position="43"/>
        <end position="60"/>
    </location>
</feature>
<keyword evidence="4" id="KW-1185">Reference proteome</keyword>
<evidence type="ECO:0000313" key="4">
    <source>
        <dbReference type="Proteomes" id="UP001617511"/>
    </source>
</evidence>